<reference evidence="1" key="1">
    <citation type="submission" date="2021-02" db="EMBL/GenBank/DDBJ databases">
        <authorList>
            <person name="Dougan E. K."/>
            <person name="Rhodes N."/>
            <person name="Thang M."/>
            <person name="Chan C."/>
        </authorList>
    </citation>
    <scope>NUCLEOTIDE SEQUENCE</scope>
</reference>
<protein>
    <submittedName>
        <fullName evidence="1">Uncharacterized protein</fullName>
    </submittedName>
</protein>
<evidence type="ECO:0000313" key="1">
    <source>
        <dbReference type="EMBL" id="CAE7269610.1"/>
    </source>
</evidence>
<dbReference type="OrthoDB" id="10582363at2759"/>
<keyword evidence="2" id="KW-1185">Reference proteome</keyword>
<dbReference type="EMBL" id="CAJNDS010001646">
    <property type="protein sequence ID" value="CAE7269610.1"/>
    <property type="molecule type" value="Genomic_DNA"/>
</dbReference>
<comment type="caution">
    <text evidence="1">The sequence shown here is derived from an EMBL/GenBank/DDBJ whole genome shotgun (WGS) entry which is preliminary data.</text>
</comment>
<dbReference type="Proteomes" id="UP000604046">
    <property type="component" value="Unassembled WGS sequence"/>
</dbReference>
<proteinExistence type="predicted"/>
<sequence>MIPVCFRAPCAWSWASNTSFSQDASDTTLPQFEEELRKCNTEQAINDIIETYGQHFTKGHVVAALYQLGLCRQKPRDDSEPKNTGLAMALLERVLTIQSKSLTAEEASRVVWALAALEEVQRNDRAAEYAMELGGQARARLSEFNPAQMATLVGALSRIVRKAQDDTLVADITTKFSEYASGNGSFPKFPAQDLKIWTQFLMEAAQPPQQNAMPQMQMQGNPQGNMGMMPQQGMQGMGQFPNMQQQQMQDMSSMAMRGGGGQFAMQGMGQGGGGMGQGMGGCMGQGMGGMTMQQSQQFNELQMQQLQRQAAGCGGCQGMGRGMMQQQQMADLQMRGMASGMQGRRGLSLHLWSVLETMVPKTRGAAV</sequence>
<name>A0A812MNN8_9DINO</name>
<evidence type="ECO:0000313" key="2">
    <source>
        <dbReference type="Proteomes" id="UP000604046"/>
    </source>
</evidence>
<dbReference type="AlphaFoldDB" id="A0A812MNN8"/>
<organism evidence="1 2">
    <name type="scientific">Symbiodinium natans</name>
    <dbReference type="NCBI Taxonomy" id="878477"/>
    <lineage>
        <taxon>Eukaryota</taxon>
        <taxon>Sar</taxon>
        <taxon>Alveolata</taxon>
        <taxon>Dinophyceae</taxon>
        <taxon>Suessiales</taxon>
        <taxon>Symbiodiniaceae</taxon>
        <taxon>Symbiodinium</taxon>
    </lineage>
</organism>
<accession>A0A812MNN8</accession>
<gene>
    <name evidence="1" type="ORF">SNAT2548_LOCUS14304</name>
</gene>